<dbReference type="EMBL" id="CAJFCV020000001">
    <property type="protein sequence ID" value="CAG9087864.1"/>
    <property type="molecule type" value="Genomic_DNA"/>
</dbReference>
<organism evidence="4 6">
    <name type="scientific">Bursaphelenchus xylophilus</name>
    <name type="common">Pinewood nematode worm</name>
    <name type="synonym">Aphelenchoides xylophilus</name>
    <dbReference type="NCBI Taxonomy" id="6326"/>
    <lineage>
        <taxon>Eukaryota</taxon>
        <taxon>Metazoa</taxon>
        <taxon>Ecdysozoa</taxon>
        <taxon>Nematoda</taxon>
        <taxon>Chromadorea</taxon>
        <taxon>Rhabditida</taxon>
        <taxon>Tylenchina</taxon>
        <taxon>Tylenchomorpha</taxon>
        <taxon>Aphelenchoidea</taxon>
        <taxon>Aphelenchoididae</taxon>
        <taxon>Bursaphelenchus</taxon>
    </lineage>
</organism>
<feature type="region of interest" description="Disordered" evidence="2">
    <location>
        <begin position="1"/>
        <end position="26"/>
    </location>
</feature>
<dbReference type="SMR" id="A0A1I7S0X9"/>
<evidence type="ECO:0000313" key="3">
    <source>
        <dbReference type="EMBL" id="CAD5211207.1"/>
    </source>
</evidence>
<reference evidence="3" key="2">
    <citation type="submission" date="2020-09" db="EMBL/GenBank/DDBJ databases">
        <authorList>
            <person name="Kikuchi T."/>
        </authorList>
    </citation>
    <scope>NUCLEOTIDE SEQUENCE</scope>
    <source>
        <strain evidence="3">Ka4C1</strain>
    </source>
</reference>
<evidence type="ECO:0000313" key="4">
    <source>
        <dbReference type="Proteomes" id="UP000095284"/>
    </source>
</evidence>
<proteinExistence type="predicted"/>
<evidence type="ECO:0000313" key="5">
    <source>
        <dbReference type="Proteomes" id="UP000659654"/>
    </source>
</evidence>
<accession>A0A1I7S0X9</accession>
<dbReference type="Proteomes" id="UP000582659">
    <property type="component" value="Unassembled WGS sequence"/>
</dbReference>
<reference evidence="6" key="1">
    <citation type="submission" date="2016-11" db="UniProtKB">
        <authorList>
            <consortium name="WormBaseParasite"/>
        </authorList>
    </citation>
    <scope>IDENTIFICATION</scope>
</reference>
<sequence>METSASMTNSIDGIPTETFDDNILDSMKKPPRPADAVVQCAISAYYLQKIPEFIEAYLEEDQQSASPTELKEKLNELIVAVGKENLISEQLKKELKAIVTEKEDLLSRFKNDKKKVSEFYDHINSKFVANQFELKKTEAQLNVELEHEKMKNENLKKRKEYLQEKLAALQKQKAVYN</sequence>
<feature type="compositionally biased region" description="Polar residues" evidence="2">
    <location>
        <begin position="1"/>
        <end position="11"/>
    </location>
</feature>
<evidence type="ECO:0000256" key="1">
    <source>
        <dbReference type="SAM" id="Coils"/>
    </source>
</evidence>
<dbReference type="Proteomes" id="UP000095284">
    <property type="component" value="Unplaced"/>
</dbReference>
<dbReference type="OrthoDB" id="10551453at2759"/>
<name>A0A1I7S0X9_BURXY</name>
<protein>
    <submittedName>
        <fullName evidence="3">(pine wood nematode) hypothetical protein</fullName>
    </submittedName>
</protein>
<keyword evidence="5" id="KW-1185">Reference proteome</keyword>
<dbReference type="WBParaSite" id="BXY_0665400.1">
    <property type="protein sequence ID" value="BXY_0665400.1"/>
    <property type="gene ID" value="BXY_0665400"/>
</dbReference>
<evidence type="ECO:0000256" key="2">
    <source>
        <dbReference type="SAM" id="MobiDB-lite"/>
    </source>
</evidence>
<feature type="coiled-coil region" evidence="1">
    <location>
        <begin position="138"/>
        <end position="172"/>
    </location>
</feature>
<keyword evidence="1" id="KW-0175">Coiled coil</keyword>
<evidence type="ECO:0000313" key="6">
    <source>
        <dbReference type="WBParaSite" id="BXY_0665400.1"/>
    </source>
</evidence>
<gene>
    <name evidence="3" type="ORF">BXYJ_LOCUS2313</name>
</gene>
<dbReference type="AlphaFoldDB" id="A0A1I7S0X9"/>
<dbReference type="EMBL" id="CAJFDI010000001">
    <property type="protein sequence ID" value="CAD5211207.1"/>
    <property type="molecule type" value="Genomic_DNA"/>
</dbReference>
<dbReference type="Proteomes" id="UP000659654">
    <property type="component" value="Unassembled WGS sequence"/>
</dbReference>